<keyword evidence="6" id="KW-1185">Reference proteome</keyword>
<reference evidence="5 6" key="1">
    <citation type="submission" date="2024-02" db="EMBL/GenBank/DDBJ databases">
        <authorList>
            <person name="Daric V."/>
            <person name="Darras S."/>
        </authorList>
    </citation>
    <scope>NUCLEOTIDE SEQUENCE [LARGE SCALE GENOMIC DNA]</scope>
</reference>
<evidence type="ECO:0000313" key="6">
    <source>
        <dbReference type="Proteomes" id="UP001642483"/>
    </source>
</evidence>
<proteinExistence type="inferred from homology"/>
<sequence length="205" mass="23818">MNKILVRCKPFVANYFVKETVLCYFPAKLCVESITATFDTRHYASMFAPKTKQLKHSDRKCVAVPMDVMYKVVADVDSYKHFIPWCTESIVTSRSDKSARAKLTVGFGPIQEHYVSTLVFNKPQYVKAISSEGRLFHLMDCTWRFTPGPSPSMCFINFDVIFEFRSRMYTKLANMFFNEVVKKMVSAFEKRAIQEHRHMMIKGKT</sequence>
<dbReference type="InterPro" id="IPR005031">
    <property type="entry name" value="COQ10_START"/>
</dbReference>
<evidence type="ECO:0000256" key="1">
    <source>
        <dbReference type="ARBA" id="ARBA00006885"/>
    </source>
</evidence>
<accession>A0ABP0GM19</accession>
<comment type="subunit">
    <text evidence="2">Interacts with coenzyme Q.</text>
</comment>
<evidence type="ECO:0000256" key="3">
    <source>
        <dbReference type="ARBA" id="ARBA00024947"/>
    </source>
</evidence>
<organism evidence="5 6">
    <name type="scientific">Clavelina lepadiformis</name>
    <name type="common">Light-bulb sea squirt</name>
    <name type="synonym">Ascidia lepadiformis</name>
    <dbReference type="NCBI Taxonomy" id="159417"/>
    <lineage>
        <taxon>Eukaryota</taxon>
        <taxon>Metazoa</taxon>
        <taxon>Chordata</taxon>
        <taxon>Tunicata</taxon>
        <taxon>Ascidiacea</taxon>
        <taxon>Aplousobranchia</taxon>
        <taxon>Clavelinidae</taxon>
        <taxon>Clavelina</taxon>
    </lineage>
</organism>
<comment type="caution">
    <text evidence="5">The sequence shown here is derived from an EMBL/GenBank/DDBJ whole genome shotgun (WGS) entry which is preliminary data.</text>
</comment>
<dbReference type="PANTHER" id="PTHR12901:SF10">
    <property type="entry name" value="COENZYME Q-BINDING PROTEIN COQ10, MITOCHONDRIAL"/>
    <property type="match status" value="1"/>
</dbReference>
<dbReference type="InterPro" id="IPR023393">
    <property type="entry name" value="START-like_dom_sf"/>
</dbReference>
<dbReference type="Gene3D" id="3.30.530.20">
    <property type="match status" value="1"/>
</dbReference>
<feature type="domain" description="Coenzyme Q-binding protein COQ10 START" evidence="4">
    <location>
        <begin position="62"/>
        <end position="189"/>
    </location>
</feature>
<comment type="function">
    <text evidence="3">Required for the function of coenzyme Q in the respiratory chain. May serve as a chaperone or may be involved in the transport of Q6 from its site of synthesis to the catalytic sites of the respiratory complexes.</text>
</comment>
<dbReference type="CDD" id="cd07813">
    <property type="entry name" value="COQ10p_like"/>
    <property type="match status" value="1"/>
</dbReference>
<dbReference type="Proteomes" id="UP001642483">
    <property type="component" value="Unassembled WGS sequence"/>
</dbReference>
<evidence type="ECO:0000259" key="4">
    <source>
        <dbReference type="Pfam" id="PF03364"/>
    </source>
</evidence>
<name>A0ABP0GM19_CLALP</name>
<protein>
    <recommendedName>
        <fullName evidence="4">Coenzyme Q-binding protein COQ10 START domain-containing protein</fullName>
    </recommendedName>
</protein>
<dbReference type="EMBL" id="CAWYQH010000119">
    <property type="protein sequence ID" value="CAK8691694.1"/>
    <property type="molecule type" value="Genomic_DNA"/>
</dbReference>
<comment type="similarity">
    <text evidence="1">Belongs to the COQ10 family.</text>
</comment>
<dbReference type="Pfam" id="PF03364">
    <property type="entry name" value="Polyketide_cyc"/>
    <property type="match status" value="1"/>
</dbReference>
<gene>
    <name evidence="5" type="ORF">CVLEPA_LOCUS24457</name>
</gene>
<dbReference type="InterPro" id="IPR044996">
    <property type="entry name" value="COQ10-like"/>
</dbReference>
<dbReference type="PANTHER" id="PTHR12901">
    <property type="entry name" value="SPERM PROTEIN HOMOLOG"/>
    <property type="match status" value="1"/>
</dbReference>
<dbReference type="SUPFAM" id="SSF55961">
    <property type="entry name" value="Bet v1-like"/>
    <property type="match status" value="1"/>
</dbReference>
<evidence type="ECO:0000313" key="5">
    <source>
        <dbReference type="EMBL" id="CAK8691694.1"/>
    </source>
</evidence>
<evidence type="ECO:0000256" key="2">
    <source>
        <dbReference type="ARBA" id="ARBA00011814"/>
    </source>
</evidence>